<dbReference type="PANTHER" id="PTHR11614">
    <property type="entry name" value="PHOSPHOLIPASE-RELATED"/>
    <property type="match status" value="1"/>
</dbReference>
<dbReference type="Proteomes" id="UP000628669">
    <property type="component" value="Unassembled WGS sequence"/>
</dbReference>
<evidence type="ECO:0000259" key="1">
    <source>
        <dbReference type="Pfam" id="PF12146"/>
    </source>
</evidence>
<dbReference type="InterPro" id="IPR029058">
    <property type="entry name" value="AB_hydrolase_fold"/>
</dbReference>
<proteinExistence type="predicted"/>
<sequence length="323" mass="36647">MRIAQQSGFLSKNTNDQPKIFYNIFSPETNEVKATLLIIHGMQEHGGRYSEIAEYFANRGLAVLTYDHLGHGQSVNEKKDIGFFQLNQPDKKLIDDAEMMSDHLTSKHPDVPHFILGHSMGSFITRCLLQRIGNQFTGAIIVGTGGSLAGITLLNTYFSIANKIAPHQKTFFNSLFNFVNNNHFRKDKNFSDTSWLSINQANRDAFTQDELSGIPFTNNAFYTLFKLYKQATKKNWASPISKSLPFLFISGKDDPIGNFGKGVMQTVNNLKDDGFTHITSKIYPDMRHEIMNEEIREKVLNDIYVWICQNNPGGFESLSHLDY</sequence>
<name>A0ABS1FSW4_9FLAO</name>
<dbReference type="InterPro" id="IPR022742">
    <property type="entry name" value="Hydrolase_4"/>
</dbReference>
<organism evidence="2 3">
    <name type="scientific">Chryseobacterium paridis</name>
    <dbReference type="NCBI Taxonomy" id="2800328"/>
    <lineage>
        <taxon>Bacteria</taxon>
        <taxon>Pseudomonadati</taxon>
        <taxon>Bacteroidota</taxon>
        <taxon>Flavobacteriia</taxon>
        <taxon>Flavobacteriales</taxon>
        <taxon>Weeksellaceae</taxon>
        <taxon>Chryseobacterium group</taxon>
        <taxon>Chryseobacterium</taxon>
    </lineage>
</organism>
<feature type="domain" description="Serine aminopeptidase S33" evidence="1">
    <location>
        <begin position="31"/>
        <end position="294"/>
    </location>
</feature>
<gene>
    <name evidence="2" type="ORF">JHL15_07165</name>
</gene>
<accession>A0ABS1FSW4</accession>
<evidence type="ECO:0000313" key="2">
    <source>
        <dbReference type="EMBL" id="MBK1895522.1"/>
    </source>
</evidence>
<dbReference type="RefSeq" id="WP_200244574.1">
    <property type="nucleotide sequence ID" value="NZ_JAENHK010000007.1"/>
</dbReference>
<dbReference type="InterPro" id="IPR051044">
    <property type="entry name" value="MAG_DAG_Lipase"/>
</dbReference>
<reference evidence="3" key="1">
    <citation type="submission" date="2021-01" db="EMBL/GenBank/DDBJ databases">
        <title>Genome public.</title>
        <authorList>
            <person name="Liu C."/>
            <person name="Sun Q."/>
        </authorList>
    </citation>
    <scope>NUCLEOTIDE SEQUENCE [LARGE SCALE GENOMIC DNA]</scope>
    <source>
        <strain evidence="3">YIM B02567</strain>
    </source>
</reference>
<comment type="caution">
    <text evidence="2">The sequence shown here is derived from an EMBL/GenBank/DDBJ whole genome shotgun (WGS) entry which is preliminary data.</text>
</comment>
<dbReference type="Pfam" id="PF12146">
    <property type="entry name" value="Hydrolase_4"/>
    <property type="match status" value="1"/>
</dbReference>
<dbReference type="EMBL" id="JAENHK010000007">
    <property type="protein sequence ID" value="MBK1895522.1"/>
    <property type="molecule type" value="Genomic_DNA"/>
</dbReference>
<dbReference type="SUPFAM" id="SSF53474">
    <property type="entry name" value="alpha/beta-Hydrolases"/>
    <property type="match status" value="1"/>
</dbReference>
<dbReference type="Gene3D" id="3.40.50.1820">
    <property type="entry name" value="alpha/beta hydrolase"/>
    <property type="match status" value="1"/>
</dbReference>
<protein>
    <submittedName>
        <fullName evidence="2">Lysophospholipase</fullName>
    </submittedName>
</protein>
<evidence type="ECO:0000313" key="3">
    <source>
        <dbReference type="Proteomes" id="UP000628669"/>
    </source>
</evidence>
<keyword evidence="3" id="KW-1185">Reference proteome</keyword>